<dbReference type="GO" id="GO:0003824">
    <property type="term" value="F:catalytic activity"/>
    <property type="evidence" value="ECO:0007669"/>
    <property type="project" value="InterPro"/>
</dbReference>
<dbReference type="Proteomes" id="UP000236514">
    <property type="component" value="Unassembled WGS sequence"/>
</dbReference>
<dbReference type="RefSeq" id="WP_046025475.1">
    <property type="nucleotide sequence ID" value="NZ_CALYNE010000056.1"/>
</dbReference>
<accession>A0A2K2TIX2</accession>
<organism evidence="4 5">
    <name type="scientific">Limosilactobacillus fermentum</name>
    <name type="common">Lactobacillus fermentum</name>
    <dbReference type="NCBI Taxonomy" id="1613"/>
    <lineage>
        <taxon>Bacteria</taxon>
        <taxon>Bacillati</taxon>
        <taxon>Bacillota</taxon>
        <taxon>Bacilli</taxon>
        <taxon>Lactobacillales</taxon>
        <taxon>Lactobacillaceae</taxon>
        <taxon>Limosilactobacillus</taxon>
    </lineage>
</organism>
<feature type="domain" description="PLD phosphodiesterase" evidence="2">
    <location>
        <begin position="101"/>
        <end position="131"/>
    </location>
</feature>
<protein>
    <recommendedName>
        <fullName evidence="2">PLD phosphodiesterase domain-containing protein</fullName>
    </recommendedName>
</protein>
<comment type="caution">
    <text evidence="4">The sequence shown here is derived from an EMBL/GenBank/DDBJ whole genome shotgun (WGS) entry which is preliminary data.</text>
</comment>
<dbReference type="Proteomes" id="UP000466799">
    <property type="component" value="Unassembled WGS sequence"/>
</dbReference>
<dbReference type="InterPro" id="IPR001736">
    <property type="entry name" value="PLipase_D/transphosphatidylase"/>
</dbReference>
<dbReference type="PROSITE" id="PS50035">
    <property type="entry name" value="PLD"/>
    <property type="match status" value="1"/>
</dbReference>
<sequence length="731" mass="84216">MLSIYDIKQQRMLDQPDFLALIDDYRTFAGVSFVGSFKIIEQELLPRFKQVDLILGMEDRKTGRSLAQVFNLEDKLAELQKAGAPFIDRLKNRTLRLRFTKEDLFHSKYFIVSDDHHFAIFNGSMNLTKQAMTKNHEVLWMYQGDPNDPADQAFLTAHQALFNHNFNQDATDYLSRRVIDQIKPGNEKQLSAMLADDTIDQLTSKAVIVNPTDIQKITNGLKKEQVVYDLTPTGVETMQALYTPKGNQRRDPLKIRQTVKQLTYQVVATKNQEVASAEDFFPQPRWAYANDQLLVEDGAEHRLHPLAKPSVSDEDVRTFVDIIKSFKENKLRDESPQALSAFMYLMTAPLIWRIRQIYRSSNFGKSADQVPLSMVLIGRGTTGKTQLVRDYFQPFIGDQAPSIQFSQINGGPGPRLERSVAFLGKYLNSGRFVSPMIVDELNSNFLHSKVATNAIKQWSNTLEGVHNVNIFAMNHNAGDKDINNLEEITKRVYYLSFEAGWKESDQQPINYQILQNSVNDHLYHYVTHELNLRLADPTGHDEQMLVDDYLSITREILKSLLKAHGYLEELAGIIDTTYDYKVDRNRLTWKMLIRDDNFAHVSFTEGDNQHFTVSKVIFNDLRGTSYENTNQTLDNYFNMFPREMGVAIDLYDNGMLLDIDKFDAFIGEPLIRSYYQKLHQKEDEQATITDLFKAQQAQLQQQQEQMKQLTDRLNSKPSPAKKEGLLHRLFK</sequence>
<evidence type="ECO:0000313" key="4">
    <source>
        <dbReference type="EMBL" id="PNV58051.1"/>
    </source>
</evidence>
<evidence type="ECO:0000313" key="6">
    <source>
        <dbReference type="Proteomes" id="UP000466799"/>
    </source>
</evidence>
<dbReference type="Gene3D" id="3.30.870.10">
    <property type="entry name" value="Endonuclease Chain A"/>
    <property type="match status" value="1"/>
</dbReference>
<dbReference type="GO" id="GO:0006793">
    <property type="term" value="P:phosphorus metabolic process"/>
    <property type="evidence" value="ECO:0007669"/>
    <property type="project" value="UniProtKB-ARBA"/>
</dbReference>
<dbReference type="InterPro" id="IPR025202">
    <property type="entry name" value="PLD-like_dom"/>
</dbReference>
<name>A0A2K2TIX2_LIMFE</name>
<reference evidence="4 5" key="1">
    <citation type="submission" date="2018-01" db="EMBL/GenBank/DDBJ databases">
        <title>Draft genome sequence of the feruloyl esterase-producing strain Lactobacillus fermentum CRL 1446, isolated from artisanal goat milk cheese.</title>
        <authorList>
            <person name="Abeijon Mukdsi M.C."/>
            <person name="Saavedra L."/>
            <person name="Gauffin Cano M.P."/>
            <person name="Hebert E.M."/>
            <person name="Medina R.B."/>
        </authorList>
    </citation>
    <scope>NUCLEOTIDE SEQUENCE [LARGE SCALE GENOMIC DNA]</scope>
    <source>
        <strain evidence="4 5">CRL 1446</strain>
    </source>
</reference>
<evidence type="ECO:0000256" key="1">
    <source>
        <dbReference type="SAM" id="MobiDB-lite"/>
    </source>
</evidence>
<dbReference type="SUPFAM" id="SSF56024">
    <property type="entry name" value="Phospholipase D/nuclease"/>
    <property type="match status" value="1"/>
</dbReference>
<evidence type="ECO:0000313" key="5">
    <source>
        <dbReference type="Proteomes" id="UP000236514"/>
    </source>
</evidence>
<evidence type="ECO:0000313" key="3">
    <source>
        <dbReference type="EMBL" id="MPQ35840.1"/>
    </source>
</evidence>
<gene>
    <name evidence="4" type="ORF">C1Y38_04635</name>
    <name evidence="3" type="ORF">GC247_08195</name>
</gene>
<dbReference type="Pfam" id="PF13091">
    <property type="entry name" value="PLDc_2"/>
    <property type="match status" value="1"/>
</dbReference>
<feature type="region of interest" description="Disordered" evidence="1">
    <location>
        <begin position="703"/>
        <end position="731"/>
    </location>
</feature>
<dbReference type="EMBL" id="WHJL01000108">
    <property type="protein sequence ID" value="MPQ35840.1"/>
    <property type="molecule type" value="Genomic_DNA"/>
</dbReference>
<feature type="compositionally biased region" description="Basic and acidic residues" evidence="1">
    <location>
        <begin position="709"/>
        <end position="731"/>
    </location>
</feature>
<dbReference type="CDD" id="cd09117">
    <property type="entry name" value="PLDc_Bfil_DEXD_like"/>
    <property type="match status" value="1"/>
</dbReference>
<proteinExistence type="predicted"/>
<evidence type="ECO:0000259" key="2">
    <source>
        <dbReference type="PROSITE" id="PS50035"/>
    </source>
</evidence>
<dbReference type="EMBL" id="POTQ01000007">
    <property type="protein sequence ID" value="PNV58051.1"/>
    <property type="molecule type" value="Genomic_DNA"/>
</dbReference>
<reference evidence="3 6" key="2">
    <citation type="submission" date="2019-10" db="EMBL/GenBank/DDBJ databases">
        <title>Genome Sequencing and assembly of Lactobacillus fermentum I2, a lactic acid bacteria.</title>
        <authorList>
            <person name="Lopes L.S."/>
            <person name="Persinoti G.F."/>
            <person name="Riano-Pachon D.M."/>
            <person name="Labate C.A."/>
        </authorList>
    </citation>
    <scope>NUCLEOTIDE SEQUENCE [LARGE SCALE GENOMIC DNA]</scope>
    <source>
        <strain evidence="3 6">I2</strain>
    </source>
</reference>
<dbReference type="AlphaFoldDB" id="A0A2K2TIX2"/>